<evidence type="ECO:0000259" key="5">
    <source>
        <dbReference type="PROSITE" id="PS50977"/>
    </source>
</evidence>
<comment type="caution">
    <text evidence="6">The sequence shown here is derived from an EMBL/GenBank/DDBJ whole genome shotgun (WGS) entry which is preliminary data.</text>
</comment>
<keyword evidence="3" id="KW-0804">Transcription</keyword>
<evidence type="ECO:0000313" key="7">
    <source>
        <dbReference type="Proteomes" id="UP000540506"/>
    </source>
</evidence>
<dbReference type="GO" id="GO:0000976">
    <property type="term" value="F:transcription cis-regulatory region binding"/>
    <property type="evidence" value="ECO:0007669"/>
    <property type="project" value="TreeGrafter"/>
</dbReference>
<dbReference type="SUPFAM" id="SSF48498">
    <property type="entry name" value="Tetracyclin repressor-like, C-terminal domain"/>
    <property type="match status" value="1"/>
</dbReference>
<protein>
    <submittedName>
        <fullName evidence="6">AcrR family transcriptional regulator</fullName>
    </submittedName>
</protein>
<proteinExistence type="predicted"/>
<evidence type="ECO:0000256" key="1">
    <source>
        <dbReference type="ARBA" id="ARBA00023015"/>
    </source>
</evidence>
<dbReference type="InterPro" id="IPR036271">
    <property type="entry name" value="Tet_transcr_reg_TetR-rel_C_sf"/>
</dbReference>
<name>A0A7W7VSQ9_KITKI</name>
<reference evidence="6 7" key="1">
    <citation type="submission" date="2020-08" db="EMBL/GenBank/DDBJ databases">
        <title>Sequencing the genomes of 1000 actinobacteria strains.</title>
        <authorList>
            <person name="Klenk H.-P."/>
        </authorList>
    </citation>
    <scope>NUCLEOTIDE SEQUENCE [LARGE SCALE GENOMIC DNA]</scope>
    <source>
        <strain evidence="6 7">DSM 41654</strain>
    </source>
</reference>
<sequence length="212" mass="23698">MSTPSPTATRRRGEALEQAIFQAVRDELLDVGYARLTMEGVATRAQTSKPVLYRRWPNRAALVLEAMSRRHPKDSTPPDTGSVREDLLALLRQIAGRFDGVYGEVLRGLLGETIRDPELSTLARQQLDELAPQSGLTTVLDRAVERGEVDPHRLTPRTLRLPLDLLRNEVLVNGTPLCDRVIDEIVDEIVLPLVRYPHPHGADQVPYSRNTS</sequence>
<dbReference type="Gene3D" id="1.10.10.60">
    <property type="entry name" value="Homeodomain-like"/>
    <property type="match status" value="1"/>
</dbReference>
<dbReference type="InterPro" id="IPR001647">
    <property type="entry name" value="HTH_TetR"/>
</dbReference>
<dbReference type="InterPro" id="IPR050109">
    <property type="entry name" value="HTH-type_TetR-like_transc_reg"/>
</dbReference>
<accession>A0A7W7VSQ9</accession>
<dbReference type="Proteomes" id="UP000540506">
    <property type="component" value="Unassembled WGS sequence"/>
</dbReference>
<dbReference type="RefSeq" id="WP_246559883.1">
    <property type="nucleotide sequence ID" value="NZ_JACHJV010000001.1"/>
</dbReference>
<dbReference type="PANTHER" id="PTHR30055">
    <property type="entry name" value="HTH-TYPE TRANSCRIPTIONAL REGULATOR RUTR"/>
    <property type="match status" value="1"/>
</dbReference>
<keyword evidence="2 4" id="KW-0238">DNA-binding</keyword>
<dbReference type="Pfam" id="PF16859">
    <property type="entry name" value="TetR_C_11"/>
    <property type="match status" value="1"/>
</dbReference>
<dbReference type="PROSITE" id="PS50977">
    <property type="entry name" value="HTH_TETR_2"/>
    <property type="match status" value="1"/>
</dbReference>
<keyword evidence="1" id="KW-0805">Transcription regulation</keyword>
<evidence type="ECO:0000256" key="3">
    <source>
        <dbReference type="ARBA" id="ARBA00023163"/>
    </source>
</evidence>
<dbReference type="InterPro" id="IPR011075">
    <property type="entry name" value="TetR_C"/>
</dbReference>
<keyword evidence="7" id="KW-1185">Reference proteome</keyword>
<dbReference type="AlphaFoldDB" id="A0A7W7VSQ9"/>
<dbReference type="Pfam" id="PF00440">
    <property type="entry name" value="TetR_N"/>
    <property type="match status" value="1"/>
</dbReference>
<organism evidence="6 7">
    <name type="scientific">Kitasatospora kifunensis</name>
    <name type="common">Streptomyces kifunensis</name>
    <dbReference type="NCBI Taxonomy" id="58351"/>
    <lineage>
        <taxon>Bacteria</taxon>
        <taxon>Bacillati</taxon>
        <taxon>Actinomycetota</taxon>
        <taxon>Actinomycetes</taxon>
        <taxon>Kitasatosporales</taxon>
        <taxon>Streptomycetaceae</taxon>
        <taxon>Kitasatospora</taxon>
    </lineage>
</organism>
<feature type="DNA-binding region" description="H-T-H motif" evidence="4">
    <location>
        <begin position="37"/>
        <end position="56"/>
    </location>
</feature>
<dbReference type="EMBL" id="JACHJV010000001">
    <property type="protein sequence ID" value="MBB4921417.1"/>
    <property type="molecule type" value="Genomic_DNA"/>
</dbReference>
<feature type="domain" description="HTH tetR-type" evidence="5">
    <location>
        <begin position="14"/>
        <end position="74"/>
    </location>
</feature>
<dbReference type="InterPro" id="IPR009057">
    <property type="entry name" value="Homeodomain-like_sf"/>
</dbReference>
<dbReference type="SUPFAM" id="SSF46689">
    <property type="entry name" value="Homeodomain-like"/>
    <property type="match status" value="1"/>
</dbReference>
<dbReference type="Gene3D" id="1.10.357.10">
    <property type="entry name" value="Tetracycline Repressor, domain 2"/>
    <property type="match status" value="1"/>
</dbReference>
<dbReference type="GO" id="GO:0003700">
    <property type="term" value="F:DNA-binding transcription factor activity"/>
    <property type="evidence" value="ECO:0007669"/>
    <property type="project" value="TreeGrafter"/>
</dbReference>
<dbReference type="PANTHER" id="PTHR30055:SF148">
    <property type="entry name" value="TETR-FAMILY TRANSCRIPTIONAL REGULATOR"/>
    <property type="match status" value="1"/>
</dbReference>
<gene>
    <name evidence="6" type="ORF">FHR34_000410</name>
</gene>
<evidence type="ECO:0000256" key="4">
    <source>
        <dbReference type="PROSITE-ProRule" id="PRU00335"/>
    </source>
</evidence>
<evidence type="ECO:0000256" key="2">
    <source>
        <dbReference type="ARBA" id="ARBA00023125"/>
    </source>
</evidence>
<evidence type="ECO:0000313" key="6">
    <source>
        <dbReference type="EMBL" id="MBB4921417.1"/>
    </source>
</evidence>